<dbReference type="EMBL" id="QPJD01000026">
    <property type="protein sequence ID" value="RCW41194.1"/>
    <property type="molecule type" value="Genomic_DNA"/>
</dbReference>
<dbReference type="InterPro" id="IPR000182">
    <property type="entry name" value="GNAT_dom"/>
</dbReference>
<dbReference type="Gene3D" id="3.40.630.30">
    <property type="match status" value="1"/>
</dbReference>
<keyword evidence="2" id="KW-0689">Ribosomal protein</keyword>
<dbReference type="InterPro" id="IPR016181">
    <property type="entry name" value="Acyl_CoA_acyltransferase"/>
</dbReference>
<dbReference type="Proteomes" id="UP000252415">
    <property type="component" value="Unassembled WGS sequence"/>
</dbReference>
<dbReference type="AlphaFoldDB" id="A0A368VPT4"/>
<name>A0A368VPT4_9BACL</name>
<keyword evidence="3" id="KW-1185">Reference proteome</keyword>
<sequence>MTSDPSSTYYKRHPIAMTIHPLEIKHARQICEWAYEPPFDIYNWPSWEQMKKDGIEFGDSVLREAQYAAVLGNQLELIGFAQFFPIAGVTRLGLGLRPDLCSQGLGSAFARLIALEARKRAPRDEIDLEVLAWNSRAVRAYERAGFRIADTYSRPTPQGFAECHCMVYEPVDD</sequence>
<accession>A0A368VPT4</accession>
<keyword evidence="2" id="KW-0687">Ribonucleoprotein</keyword>
<dbReference type="PROSITE" id="PS51186">
    <property type="entry name" value="GNAT"/>
    <property type="match status" value="1"/>
</dbReference>
<dbReference type="GO" id="GO:0005840">
    <property type="term" value="C:ribosome"/>
    <property type="evidence" value="ECO:0007669"/>
    <property type="project" value="UniProtKB-KW"/>
</dbReference>
<evidence type="ECO:0000313" key="2">
    <source>
        <dbReference type="EMBL" id="RCW41194.1"/>
    </source>
</evidence>
<proteinExistence type="predicted"/>
<gene>
    <name evidence="2" type="ORF">DFP97_12625</name>
</gene>
<protein>
    <submittedName>
        <fullName evidence="2">Ribosomal protein S18 acetylase RimI-like enzyme</fullName>
    </submittedName>
</protein>
<dbReference type="RefSeq" id="WP_114384012.1">
    <property type="nucleotide sequence ID" value="NZ_QPJD01000026.1"/>
</dbReference>
<evidence type="ECO:0000313" key="3">
    <source>
        <dbReference type="Proteomes" id="UP000252415"/>
    </source>
</evidence>
<dbReference type="OrthoDB" id="423921at2"/>
<feature type="domain" description="N-acetyltransferase" evidence="1">
    <location>
        <begin position="17"/>
        <end position="173"/>
    </location>
</feature>
<organism evidence="2 3">
    <name type="scientific">Paenibacillus prosopidis</name>
    <dbReference type="NCBI Taxonomy" id="630520"/>
    <lineage>
        <taxon>Bacteria</taxon>
        <taxon>Bacillati</taxon>
        <taxon>Bacillota</taxon>
        <taxon>Bacilli</taxon>
        <taxon>Bacillales</taxon>
        <taxon>Paenibacillaceae</taxon>
        <taxon>Paenibacillus</taxon>
    </lineage>
</organism>
<dbReference type="Pfam" id="PF00583">
    <property type="entry name" value="Acetyltransf_1"/>
    <property type="match status" value="1"/>
</dbReference>
<reference evidence="2 3" key="1">
    <citation type="submission" date="2018-07" db="EMBL/GenBank/DDBJ databases">
        <title>Genomic Encyclopedia of Type Strains, Phase III (KMG-III): the genomes of soil and plant-associated and newly described type strains.</title>
        <authorList>
            <person name="Whitman W."/>
        </authorList>
    </citation>
    <scope>NUCLEOTIDE SEQUENCE [LARGE SCALE GENOMIC DNA]</scope>
    <source>
        <strain evidence="2 3">CECT 7506</strain>
    </source>
</reference>
<dbReference type="SUPFAM" id="SSF55729">
    <property type="entry name" value="Acyl-CoA N-acyltransferases (Nat)"/>
    <property type="match status" value="1"/>
</dbReference>
<comment type="caution">
    <text evidence="2">The sequence shown here is derived from an EMBL/GenBank/DDBJ whole genome shotgun (WGS) entry which is preliminary data.</text>
</comment>
<evidence type="ECO:0000259" key="1">
    <source>
        <dbReference type="PROSITE" id="PS51186"/>
    </source>
</evidence>
<dbReference type="GO" id="GO:0016747">
    <property type="term" value="F:acyltransferase activity, transferring groups other than amino-acyl groups"/>
    <property type="evidence" value="ECO:0007669"/>
    <property type="project" value="InterPro"/>
</dbReference>